<feature type="transmembrane region" description="Helical" evidence="5">
    <location>
        <begin position="735"/>
        <end position="759"/>
    </location>
</feature>
<evidence type="ECO:0000259" key="6">
    <source>
        <dbReference type="PROSITE" id="PS50109"/>
    </source>
</evidence>
<dbReference type="PANTHER" id="PTHR43547">
    <property type="entry name" value="TWO-COMPONENT HISTIDINE KINASE"/>
    <property type="match status" value="1"/>
</dbReference>
<dbReference type="Gene3D" id="3.30.565.10">
    <property type="entry name" value="Histidine kinase-like ATPase, C-terminal domain"/>
    <property type="match status" value="1"/>
</dbReference>
<dbReference type="EMBL" id="FRBY01000004">
    <property type="protein sequence ID" value="SHM38902.1"/>
    <property type="molecule type" value="Genomic_DNA"/>
</dbReference>
<dbReference type="Gene3D" id="2.130.10.10">
    <property type="entry name" value="YVTN repeat-like/Quinoprotein amine dehydrogenase"/>
    <property type="match status" value="3"/>
</dbReference>
<dbReference type="PANTHER" id="PTHR43547:SF2">
    <property type="entry name" value="HYBRID SIGNAL TRANSDUCTION HISTIDINE KINASE C"/>
    <property type="match status" value="1"/>
</dbReference>
<dbReference type="InterPro" id="IPR036890">
    <property type="entry name" value="HATPase_C_sf"/>
</dbReference>
<dbReference type="STRING" id="29534.SAMN05444366_3113"/>
<keyword evidence="5" id="KW-0472">Membrane</keyword>
<accession>A0A1M7IDQ7</accession>
<sequence>MCVSKTSPMSKMTLLISLRYCYFLLLLTAVKATCQENYTARWYTADNNELPQSSVKAIVQGKYNFIWITTENGLVRYDGHTFLTFNSSNTDLKECRFTEILGNVQKDSLYCFNTEKKELVLINQRTIKIIKKGSPAYNITRNGQRFFYHDGLPSHNTINPREAYYIRMPNGNLFFVDTEKVELCDAKKKTIYKIAYKSENIFKFFALNDKLYYVKNNGDYDSFSDTGKSSGKLNSPLFNTKQKRYWNITANQVFFYSKNKIYLLTNEKGRLSAVPLVNFAEFEKSNIISIFYDKKSQKLYLGSYTNGLCIITFPAFKTIKKDIHKSAEIYYAALPYTDSTIVTAEGLIFNNKKVLDSIPFLKSMELNEHISIAKDDENNLWVGRRNGVHCYLKKSDYKTHISYDLKQCPKTIFKDDNNTIWISLQKDEYNHAKLYCIRNKVLKLIKILKFNITYIAQYDYNTLYFGTEKGLFKYKIDTGTFSIVKKSERLNIRSIFIDSEKKIWITTYEKGFFLYSDGVLSTFPIDEDNYLNSAHCLIEDKKGFFWIPTNKGLFQVSRMALLKYAKNKSTPIYYHLYNKEDGFLTNEFNGGCQPCGNILQNDQIALPSMNGIVFFNPYKIKTLLPNRKFYIDKVIVDQKSFFPKDTIVLKNNFQRVSFLIAYPYYGNPENIHLEAKLDKGTYSRWEKIRSEKSISFTTLPPGEYTLTIRGLSSFEGNYVYKKVTLIVPAMFHQTVWFTILCYLLVVLFLFFMWHLRLYYIKLKNVMLKEVIEKKTKKLAKTVNKLKATEKNLKQEIKQQETLVKSISHDIKSPLKFLMASLNHLSDNINIQQDEKLKRQIETIQLSSDQLYEYVENLIKYSTIFIEGRKLEDKGYSLHDLIEEKIQIFEKIAASENTVIINKVPQDFFIKTNKKALSIIIHNLLDNATKNTNNGEIELQCATKDNMLSLIIMDNGKGMSKELIDYYLDFYKNPIVKNYHLGLHMIIELLIIIKGDINISSSINEGTIIEIIVEYT</sequence>
<dbReference type="GO" id="GO:0000155">
    <property type="term" value="F:phosphorelay sensor kinase activity"/>
    <property type="evidence" value="ECO:0007669"/>
    <property type="project" value="InterPro"/>
</dbReference>
<evidence type="ECO:0000313" key="8">
    <source>
        <dbReference type="Proteomes" id="UP000184121"/>
    </source>
</evidence>
<dbReference type="CDD" id="cd00082">
    <property type="entry name" value="HisKA"/>
    <property type="match status" value="1"/>
</dbReference>
<gene>
    <name evidence="7" type="ORF">SAMN05444366_3113</name>
</gene>
<keyword evidence="4" id="KW-0175">Coiled coil</keyword>
<dbReference type="InterPro" id="IPR005467">
    <property type="entry name" value="His_kinase_dom"/>
</dbReference>
<dbReference type="Gene3D" id="2.60.40.10">
    <property type="entry name" value="Immunoglobulins"/>
    <property type="match status" value="1"/>
</dbReference>
<evidence type="ECO:0000256" key="1">
    <source>
        <dbReference type="ARBA" id="ARBA00000085"/>
    </source>
</evidence>
<dbReference type="Gene3D" id="1.10.287.130">
    <property type="match status" value="1"/>
</dbReference>
<dbReference type="InterPro" id="IPR013783">
    <property type="entry name" value="Ig-like_fold"/>
</dbReference>
<dbReference type="SUPFAM" id="SSF63829">
    <property type="entry name" value="Calcium-dependent phosphotriesterase"/>
    <property type="match status" value="1"/>
</dbReference>
<dbReference type="InterPro" id="IPR003594">
    <property type="entry name" value="HATPase_dom"/>
</dbReference>
<keyword evidence="7" id="KW-0418">Kinase</keyword>
<dbReference type="Proteomes" id="UP000184121">
    <property type="component" value="Unassembled WGS sequence"/>
</dbReference>
<dbReference type="PROSITE" id="PS50109">
    <property type="entry name" value="HIS_KIN"/>
    <property type="match status" value="1"/>
</dbReference>
<evidence type="ECO:0000256" key="3">
    <source>
        <dbReference type="ARBA" id="ARBA00022553"/>
    </source>
</evidence>
<dbReference type="Pfam" id="PF00512">
    <property type="entry name" value="HisKA"/>
    <property type="match status" value="1"/>
</dbReference>
<keyword evidence="5" id="KW-1133">Transmembrane helix</keyword>
<dbReference type="InterPro" id="IPR036097">
    <property type="entry name" value="HisK_dim/P_sf"/>
</dbReference>
<proteinExistence type="predicted"/>
<dbReference type="Pfam" id="PF02518">
    <property type="entry name" value="HATPase_c"/>
    <property type="match status" value="1"/>
</dbReference>
<evidence type="ECO:0000313" key="7">
    <source>
        <dbReference type="EMBL" id="SHM38902.1"/>
    </source>
</evidence>
<keyword evidence="7" id="KW-0808">Transferase</keyword>
<evidence type="ECO:0000256" key="5">
    <source>
        <dbReference type="SAM" id="Phobius"/>
    </source>
</evidence>
<keyword evidence="5" id="KW-0812">Transmembrane</keyword>
<evidence type="ECO:0000256" key="2">
    <source>
        <dbReference type="ARBA" id="ARBA00012438"/>
    </source>
</evidence>
<comment type="catalytic activity">
    <reaction evidence="1">
        <text>ATP + protein L-histidine = ADP + protein N-phospho-L-histidine.</text>
        <dbReference type="EC" id="2.7.13.3"/>
    </reaction>
</comment>
<dbReference type="EC" id="2.7.13.3" evidence="2"/>
<dbReference type="InterPro" id="IPR015943">
    <property type="entry name" value="WD40/YVTN_repeat-like_dom_sf"/>
</dbReference>
<protein>
    <recommendedName>
        <fullName evidence="2">histidine kinase</fullName>
        <ecNumber evidence="2">2.7.13.3</ecNumber>
    </recommendedName>
</protein>
<evidence type="ECO:0000256" key="4">
    <source>
        <dbReference type="SAM" id="Coils"/>
    </source>
</evidence>
<dbReference type="SUPFAM" id="SSF47384">
    <property type="entry name" value="Homodimeric domain of signal transducing histidine kinase"/>
    <property type="match status" value="1"/>
</dbReference>
<reference evidence="8" key="1">
    <citation type="submission" date="2016-11" db="EMBL/GenBank/DDBJ databases">
        <authorList>
            <person name="Varghese N."/>
            <person name="Submissions S."/>
        </authorList>
    </citation>
    <scope>NUCLEOTIDE SEQUENCE [LARGE SCALE GENOMIC DNA]</scope>
    <source>
        <strain evidence="8">DSM 1811</strain>
    </source>
</reference>
<dbReference type="SUPFAM" id="SSF55874">
    <property type="entry name" value="ATPase domain of HSP90 chaperone/DNA topoisomerase II/histidine kinase"/>
    <property type="match status" value="1"/>
</dbReference>
<feature type="domain" description="Histidine kinase" evidence="6">
    <location>
        <begin position="805"/>
        <end position="1015"/>
    </location>
</feature>
<dbReference type="InterPro" id="IPR003661">
    <property type="entry name" value="HisK_dim/P_dom"/>
</dbReference>
<name>A0A1M7IDQ7_9FLAO</name>
<feature type="coiled-coil region" evidence="4">
    <location>
        <begin position="771"/>
        <end position="809"/>
    </location>
</feature>
<keyword evidence="8" id="KW-1185">Reference proteome</keyword>
<keyword evidence="3" id="KW-0597">Phosphoprotein</keyword>
<dbReference type="AlphaFoldDB" id="A0A1M7IDQ7"/>
<organism evidence="7 8">
    <name type="scientific">Flavobacterium saccharophilum</name>
    <dbReference type="NCBI Taxonomy" id="29534"/>
    <lineage>
        <taxon>Bacteria</taxon>
        <taxon>Pseudomonadati</taxon>
        <taxon>Bacteroidota</taxon>
        <taxon>Flavobacteriia</taxon>
        <taxon>Flavobacteriales</taxon>
        <taxon>Flavobacteriaceae</taxon>
        <taxon>Flavobacterium</taxon>
    </lineage>
</organism>